<evidence type="ECO:0000313" key="3">
    <source>
        <dbReference type="Proteomes" id="UP001172159"/>
    </source>
</evidence>
<proteinExistence type="predicted"/>
<evidence type="ECO:0000256" key="1">
    <source>
        <dbReference type="SAM" id="SignalP"/>
    </source>
</evidence>
<feature type="chain" id="PRO_5041397472" evidence="1">
    <location>
        <begin position="21"/>
        <end position="59"/>
    </location>
</feature>
<dbReference type="AlphaFoldDB" id="A0AA40A0S5"/>
<reference evidence="2" key="1">
    <citation type="submission" date="2023-06" db="EMBL/GenBank/DDBJ databases">
        <title>Genome-scale phylogeny and comparative genomics of the fungal order Sordariales.</title>
        <authorList>
            <consortium name="Lawrence Berkeley National Laboratory"/>
            <person name="Hensen N."/>
            <person name="Bonometti L."/>
            <person name="Westerberg I."/>
            <person name="Brannstrom I.O."/>
            <person name="Guillou S."/>
            <person name="Cros-Aarteil S."/>
            <person name="Calhoun S."/>
            <person name="Haridas S."/>
            <person name="Kuo A."/>
            <person name="Mondo S."/>
            <person name="Pangilinan J."/>
            <person name="Riley R."/>
            <person name="Labutti K."/>
            <person name="Andreopoulos B."/>
            <person name="Lipzen A."/>
            <person name="Chen C."/>
            <person name="Yanf M."/>
            <person name="Daum C."/>
            <person name="Ng V."/>
            <person name="Clum A."/>
            <person name="Steindorff A."/>
            <person name="Ohm R."/>
            <person name="Martin F."/>
            <person name="Silar P."/>
            <person name="Natvig D."/>
            <person name="Lalanne C."/>
            <person name="Gautier V."/>
            <person name="Ament-Velasquez S.L."/>
            <person name="Kruys A."/>
            <person name="Hutchinson M.I."/>
            <person name="Powell A.J."/>
            <person name="Barry K."/>
            <person name="Miller A.N."/>
            <person name="Grigoriev I.V."/>
            <person name="Debuchy R."/>
            <person name="Gladieux P."/>
            <person name="Thoren M.H."/>
            <person name="Johannesson H."/>
        </authorList>
    </citation>
    <scope>NUCLEOTIDE SEQUENCE</scope>
    <source>
        <strain evidence="2">CBS 540.89</strain>
    </source>
</reference>
<gene>
    <name evidence="2" type="ORF">B0T21DRAFT_416357</name>
</gene>
<feature type="signal peptide" evidence="1">
    <location>
        <begin position="1"/>
        <end position="20"/>
    </location>
</feature>
<dbReference type="EMBL" id="JAUKTV010000019">
    <property type="protein sequence ID" value="KAK0707191.1"/>
    <property type="molecule type" value="Genomic_DNA"/>
</dbReference>
<keyword evidence="1" id="KW-0732">Signal</keyword>
<dbReference type="Proteomes" id="UP001172159">
    <property type="component" value="Unassembled WGS sequence"/>
</dbReference>
<sequence>MKFKTVLFHLLPLVATAAHAYVVPEGTPNGFYMVTFDKEGNSTTQEINPSTLAKIGSGL</sequence>
<organism evidence="2 3">
    <name type="scientific">Apiosordaria backusii</name>
    <dbReference type="NCBI Taxonomy" id="314023"/>
    <lineage>
        <taxon>Eukaryota</taxon>
        <taxon>Fungi</taxon>
        <taxon>Dikarya</taxon>
        <taxon>Ascomycota</taxon>
        <taxon>Pezizomycotina</taxon>
        <taxon>Sordariomycetes</taxon>
        <taxon>Sordariomycetidae</taxon>
        <taxon>Sordariales</taxon>
        <taxon>Lasiosphaeriaceae</taxon>
        <taxon>Apiosordaria</taxon>
    </lineage>
</organism>
<accession>A0AA40A0S5</accession>
<keyword evidence="3" id="KW-1185">Reference proteome</keyword>
<comment type="caution">
    <text evidence="2">The sequence shown here is derived from an EMBL/GenBank/DDBJ whole genome shotgun (WGS) entry which is preliminary data.</text>
</comment>
<protein>
    <submittedName>
        <fullName evidence="2">Uncharacterized protein</fullName>
    </submittedName>
</protein>
<name>A0AA40A0S5_9PEZI</name>
<evidence type="ECO:0000313" key="2">
    <source>
        <dbReference type="EMBL" id="KAK0707191.1"/>
    </source>
</evidence>